<sequence>MSTPTEDLAFQFISNISLDAYRTLWQGRLEEAKALFTELERERTENDIEGYLDELNAYDIASSSGDIRGGIWNEMHPDPEFREEGATAKKAFIALGSRVSTSAAIAANLATFKRTVHQLDEDSKRFLEEWTKELKKGGAFLPIEKQEQVRQLTKDIQAAADEYLENIRNDKGTLELDADAIRGVPEDYIQSRPEDPATGKITLHHKAADTMPILEYCQVQATREKVLLFHNGTASPINEPVLEKLLTLRAQKAALLGYENWAEYQLENTMIKSVANVTSFLDDAHDAIRPKAEQEKLQMTELLKEKDGVDIQPWDLWYGETLLKSHLLEGFSLGSTRQYFQIGKVFPALLQIVERLFCLRFEKIDDVQPWHSSVAASKVYDVSGGKESLIGRLFFDLYPRDGKLDGAAAYTAPQPTACMSYRNVQTILHELGHCVHGLVAAHRYADFAGLGGSEMDFLEVPSQMLELFLTDYRLFDFATNEKGELIPESVLKQLIAADRIGMRSLSRQVVLAKYAFQKGGDIMNADVATRYRKLILEQVGSRDADDAIIEFLGRKHDSKAYKEWLSATT</sequence>
<evidence type="ECO:0000313" key="2">
    <source>
        <dbReference type="Proteomes" id="UP001243375"/>
    </source>
</evidence>
<gene>
    <name evidence="1" type="ORF">QFC22_000824</name>
</gene>
<reference evidence="1" key="1">
    <citation type="submission" date="2023-04" db="EMBL/GenBank/DDBJ databases">
        <title>Draft Genome sequencing of Naganishia species isolated from polar environments using Oxford Nanopore Technology.</title>
        <authorList>
            <person name="Leo P."/>
            <person name="Venkateswaran K."/>
        </authorList>
    </citation>
    <scope>NUCLEOTIDE SEQUENCE</scope>
    <source>
        <strain evidence="1">MNA-CCFEE 5425</strain>
    </source>
</reference>
<organism evidence="1 2">
    <name type="scientific">Naganishia vaughanmartiniae</name>
    <dbReference type="NCBI Taxonomy" id="1424756"/>
    <lineage>
        <taxon>Eukaryota</taxon>
        <taxon>Fungi</taxon>
        <taxon>Dikarya</taxon>
        <taxon>Basidiomycota</taxon>
        <taxon>Agaricomycotina</taxon>
        <taxon>Tremellomycetes</taxon>
        <taxon>Filobasidiales</taxon>
        <taxon>Filobasidiaceae</taxon>
        <taxon>Naganishia</taxon>
    </lineage>
</organism>
<dbReference type="EMBL" id="JASBWU010000002">
    <property type="protein sequence ID" value="KAJ9124031.1"/>
    <property type="molecule type" value="Genomic_DNA"/>
</dbReference>
<comment type="caution">
    <text evidence="1">The sequence shown here is derived from an EMBL/GenBank/DDBJ whole genome shotgun (WGS) entry which is preliminary data.</text>
</comment>
<protein>
    <submittedName>
        <fullName evidence="1">Uncharacterized protein</fullName>
    </submittedName>
</protein>
<accession>A0ACC2XLY6</accession>
<evidence type="ECO:0000313" key="1">
    <source>
        <dbReference type="EMBL" id="KAJ9124031.1"/>
    </source>
</evidence>
<name>A0ACC2XLY6_9TREE</name>
<dbReference type="Proteomes" id="UP001243375">
    <property type="component" value="Unassembled WGS sequence"/>
</dbReference>
<keyword evidence="2" id="KW-1185">Reference proteome</keyword>
<proteinExistence type="predicted"/>